<dbReference type="EMBL" id="LKCM01000099">
    <property type="protein sequence ID" value="KPQ44331.1"/>
    <property type="molecule type" value="Genomic_DNA"/>
</dbReference>
<dbReference type="AlphaFoldDB" id="A0A0P7ZK49"/>
<dbReference type="Pfam" id="PF23928">
    <property type="entry name" value="DUF7266"/>
    <property type="match status" value="1"/>
</dbReference>
<comment type="caution">
    <text evidence="2">The sequence shown here is derived from an EMBL/GenBank/DDBJ whole genome shotgun (WGS) entry which is preliminary data.</text>
</comment>
<organism evidence="2 3">
    <name type="scientific">Candidatus Methanoperedens nitratireducens</name>
    <dbReference type="NCBI Taxonomy" id="1392998"/>
    <lineage>
        <taxon>Archaea</taxon>
        <taxon>Methanobacteriati</taxon>
        <taxon>Methanobacteriota</taxon>
        <taxon>Stenosarchaea group</taxon>
        <taxon>Methanomicrobia</taxon>
        <taxon>Methanosarcinales</taxon>
        <taxon>ANME-2 cluster</taxon>
        <taxon>Candidatus Methanoperedentaceae</taxon>
        <taxon>Candidatus Methanoperedens</taxon>
    </lineage>
</organism>
<dbReference type="InterPro" id="IPR055690">
    <property type="entry name" value="DUF7266"/>
</dbReference>
<accession>A0A0P7ZK49</accession>
<dbReference type="Proteomes" id="UP000050360">
    <property type="component" value="Unassembled WGS sequence"/>
</dbReference>
<keyword evidence="1" id="KW-0812">Transmembrane</keyword>
<evidence type="ECO:0000313" key="3">
    <source>
        <dbReference type="Proteomes" id="UP000050360"/>
    </source>
</evidence>
<protein>
    <recommendedName>
        <fullName evidence="4">Flagellin</fullName>
    </recommendedName>
</protein>
<reference evidence="2 3" key="1">
    <citation type="submission" date="2015-09" db="EMBL/GenBank/DDBJ databases">
        <title>A metagenomics-based metabolic model of nitrate-dependent anaerobic oxidation of methane by Methanoperedens-like archaea.</title>
        <authorList>
            <person name="Arshad A."/>
            <person name="Speth D.R."/>
            <person name="De Graaf R.M."/>
            <person name="Op Den Camp H.J."/>
            <person name="Jetten M.S."/>
            <person name="Welte C.U."/>
        </authorList>
    </citation>
    <scope>NUCLEOTIDE SEQUENCE [LARGE SCALE GENOMIC DNA]</scope>
</reference>
<evidence type="ECO:0000256" key="1">
    <source>
        <dbReference type="SAM" id="Phobius"/>
    </source>
</evidence>
<proteinExistence type="predicted"/>
<keyword evidence="1" id="KW-1133">Transmembrane helix</keyword>
<name>A0A0P7ZK49_9EURY</name>
<feature type="transmembrane region" description="Helical" evidence="1">
    <location>
        <begin position="12"/>
        <end position="41"/>
    </location>
</feature>
<evidence type="ECO:0008006" key="4">
    <source>
        <dbReference type="Google" id="ProtNLM"/>
    </source>
</evidence>
<keyword evidence="1" id="KW-0472">Membrane</keyword>
<evidence type="ECO:0000313" key="2">
    <source>
        <dbReference type="EMBL" id="KPQ44331.1"/>
    </source>
</evidence>
<gene>
    <name evidence="2" type="ORF">MPEBLZ_01087</name>
</gene>
<sequence length="122" mass="13295">MKIKKLLTNEDAVSVTIGFILMFSITVLVFSGIILSFYTLLDQSRETAMRASFDILGSGFAARVTSMDTLANITGSYEGTVNELEYDFSIPASIAGESYSINVTREKIFLDAENDATGLDTI</sequence>